<evidence type="ECO:0000256" key="2">
    <source>
        <dbReference type="HAMAP-Rule" id="MF_00048"/>
    </source>
</evidence>
<dbReference type="GO" id="GO:0004519">
    <property type="term" value="F:endonuclease activity"/>
    <property type="evidence" value="ECO:0007669"/>
    <property type="project" value="UniProtKB-KW"/>
</dbReference>
<dbReference type="OrthoDB" id="9812968at2"/>
<protein>
    <recommendedName>
        <fullName evidence="2">UPF0102 protein SAMN04488045_3030</fullName>
    </recommendedName>
</protein>
<dbReference type="InterPro" id="IPR011856">
    <property type="entry name" value="tRNA_endonuc-like_dom_sf"/>
</dbReference>
<keyword evidence="3" id="KW-0378">Hydrolase</keyword>
<dbReference type="EMBL" id="FNUZ01000005">
    <property type="protein sequence ID" value="SEG49602.1"/>
    <property type="molecule type" value="Genomic_DNA"/>
</dbReference>
<dbReference type="PANTHER" id="PTHR34039:SF1">
    <property type="entry name" value="UPF0102 PROTEIN YRAN"/>
    <property type="match status" value="1"/>
</dbReference>
<gene>
    <name evidence="3" type="ORF">SAMN04488045_3030</name>
</gene>
<dbReference type="InterPro" id="IPR011335">
    <property type="entry name" value="Restrct_endonuc-II-like"/>
</dbReference>
<evidence type="ECO:0000313" key="3">
    <source>
        <dbReference type="EMBL" id="SEG49602.1"/>
    </source>
</evidence>
<organism evidence="3 4">
    <name type="scientific">Thalassococcus halodurans</name>
    <dbReference type="NCBI Taxonomy" id="373675"/>
    <lineage>
        <taxon>Bacteria</taxon>
        <taxon>Pseudomonadati</taxon>
        <taxon>Pseudomonadota</taxon>
        <taxon>Alphaproteobacteria</taxon>
        <taxon>Rhodobacterales</taxon>
        <taxon>Roseobacteraceae</taxon>
        <taxon>Thalassococcus</taxon>
    </lineage>
</organism>
<comment type="similarity">
    <text evidence="1 2">Belongs to the UPF0102 family.</text>
</comment>
<keyword evidence="4" id="KW-1185">Reference proteome</keyword>
<dbReference type="GO" id="GO:0003676">
    <property type="term" value="F:nucleic acid binding"/>
    <property type="evidence" value="ECO:0007669"/>
    <property type="project" value="InterPro"/>
</dbReference>
<keyword evidence="3" id="KW-0255">Endonuclease</keyword>
<dbReference type="Gene3D" id="3.40.1350.10">
    <property type="match status" value="1"/>
</dbReference>
<evidence type="ECO:0000313" key="4">
    <source>
        <dbReference type="Proteomes" id="UP000236752"/>
    </source>
</evidence>
<dbReference type="RefSeq" id="WP_103911337.1">
    <property type="nucleotide sequence ID" value="NZ_FNUZ01000005.1"/>
</dbReference>
<dbReference type="InterPro" id="IPR003509">
    <property type="entry name" value="UPF0102_YraN-like"/>
</dbReference>
<accession>A0A1H6AMG7</accession>
<dbReference type="SUPFAM" id="SSF52980">
    <property type="entry name" value="Restriction endonuclease-like"/>
    <property type="match status" value="1"/>
</dbReference>
<proteinExistence type="inferred from homology"/>
<dbReference type="PANTHER" id="PTHR34039">
    <property type="entry name" value="UPF0102 PROTEIN YRAN"/>
    <property type="match status" value="1"/>
</dbReference>
<sequence length="133" mass="14771">MTIHDPLISRQAAEKATRGMLAYQAGQSAEQGVERHYLERGGVILARRWRGKAGEIDLIMDDGYGLVFVEVKKSRSHARAAQAVSRRQMERLCLASQEFMDAQGYSALTNMRFDVALMDGQGHIDVIENAFGA</sequence>
<reference evidence="3 4" key="1">
    <citation type="submission" date="2016-10" db="EMBL/GenBank/DDBJ databases">
        <authorList>
            <person name="de Groot N.N."/>
        </authorList>
    </citation>
    <scope>NUCLEOTIDE SEQUENCE [LARGE SCALE GENOMIC DNA]</scope>
    <source>
        <strain evidence="3 4">DSM 26915</strain>
    </source>
</reference>
<name>A0A1H6AMG7_9RHOB</name>
<dbReference type="Proteomes" id="UP000236752">
    <property type="component" value="Unassembled WGS sequence"/>
</dbReference>
<dbReference type="HAMAP" id="MF_00048">
    <property type="entry name" value="UPF0102"/>
    <property type="match status" value="1"/>
</dbReference>
<keyword evidence="3" id="KW-0540">Nuclease</keyword>
<dbReference type="Pfam" id="PF02021">
    <property type="entry name" value="UPF0102"/>
    <property type="match status" value="1"/>
</dbReference>
<dbReference type="AlphaFoldDB" id="A0A1H6AMG7"/>
<evidence type="ECO:0000256" key="1">
    <source>
        <dbReference type="ARBA" id="ARBA00006738"/>
    </source>
</evidence>